<name>X0VJH0_9ZZZZ</name>
<dbReference type="InterPro" id="IPR036565">
    <property type="entry name" value="Mur-like_cat_sf"/>
</dbReference>
<dbReference type="PANTHER" id="PTHR23135:SF4">
    <property type="entry name" value="UDP-N-ACETYLMURAMOYL-L-ALANYL-D-GLUTAMATE--2,6-DIAMINOPIMELATE LIGASE MURE HOMOLOG, CHLOROPLASTIC"/>
    <property type="match status" value="1"/>
</dbReference>
<gene>
    <name evidence="2" type="ORF">S01H1_43025</name>
</gene>
<dbReference type="PANTHER" id="PTHR23135">
    <property type="entry name" value="MUR LIGASE FAMILY MEMBER"/>
    <property type="match status" value="1"/>
</dbReference>
<dbReference type="GO" id="GO:0005524">
    <property type="term" value="F:ATP binding"/>
    <property type="evidence" value="ECO:0007669"/>
    <property type="project" value="InterPro"/>
</dbReference>
<evidence type="ECO:0000313" key="2">
    <source>
        <dbReference type="EMBL" id="GAG11357.1"/>
    </source>
</evidence>
<sequence length="135" mass="14339">MTDKLRRLENLLGDVEFAKAIRVEGVSVAGIAFNSQLVRPGFMFVAIPGAKADGHDYIPEAVRRGAAVVVAEREEAVPVEVPAVIVKASRAALAGIARAFYGDPSRRLDVIGVTGTNGKTTVAYMLYELLGRAAL</sequence>
<protein>
    <recommendedName>
        <fullName evidence="1">Mur ligase N-terminal catalytic domain-containing protein</fullName>
    </recommendedName>
</protein>
<accession>X0VJH0</accession>
<dbReference type="EMBL" id="BARS01027386">
    <property type="protein sequence ID" value="GAG11357.1"/>
    <property type="molecule type" value="Genomic_DNA"/>
</dbReference>
<dbReference type="Gene3D" id="3.40.1190.10">
    <property type="entry name" value="Mur-like, catalytic domain"/>
    <property type="match status" value="1"/>
</dbReference>
<dbReference type="Pfam" id="PF01225">
    <property type="entry name" value="Mur_ligase"/>
    <property type="match status" value="1"/>
</dbReference>
<dbReference type="InterPro" id="IPR000713">
    <property type="entry name" value="Mur_ligase_N"/>
</dbReference>
<feature type="non-terminal residue" evidence="2">
    <location>
        <position position="135"/>
    </location>
</feature>
<feature type="domain" description="Mur ligase N-terminal catalytic" evidence="1">
    <location>
        <begin position="28"/>
        <end position="101"/>
    </location>
</feature>
<dbReference type="InterPro" id="IPR035911">
    <property type="entry name" value="MurE/MurF_N"/>
</dbReference>
<dbReference type="GO" id="GO:0016881">
    <property type="term" value="F:acid-amino acid ligase activity"/>
    <property type="evidence" value="ECO:0007669"/>
    <property type="project" value="InterPro"/>
</dbReference>
<dbReference type="SUPFAM" id="SSF63418">
    <property type="entry name" value="MurE/MurF N-terminal domain"/>
    <property type="match status" value="1"/>
</dbReference>
<dbReference type="SUPFAM" id="SSF53623">
    <property type="entry name" value="MurD-like peptide ligases, catalytic domain"/>
    <property type="match status" value="1"/>
</dbReference>
<evidence type="ECO:0000259" key="1">
    <source>
        <dbReference type="Pfam" id="PF01225"/>
    </source>
</evidence>
<dbReference type="Gene3D" id="3.40.1390.10">
    <property type="entry name" value="MurE/MurF, N-terminal domain"/>
    <property type="match status" value="1"/>
</dbReference>
<comment type="caution">
    <text evidence="2">The sequence shown here is derived from an EMBL/GenBank/DDBJ whole genome shotgun (WGS) entry which is preliminary data.</text>
</comment>
<organism evidence="2">
    <name type="scientific">marine sediment metagenome</name>
    <dbReference type="NCBI Taxonomy" id="412755"/>
    <lineage>
        <taxon>unclassified sequences</taxon>
        <taxon>metagenomes</taxon>
        <taxon>ecological metagenomes</taxon>
    </lineage>
</organism>
<dbReference type="AlphaFoldDB" id="X0VJH0"/>
<proteinExistence type="predicted"/>
<reference evidence="2" key="1">
    <citation type="journal article" date="2014" name="Front. Microbiol.">
        <title>High frequency of phylogenetically diverse reductive dehalogenase-homologous genes in deep subseafloor sedimentary metagenomes.</title>
        <authorList>
            <person name="Kawai M."/>
            <person name="Futagami T."/>
            <person name="Toyoda A."/>
            <person name="Takaki Y."/>
            <person name="Nishi S."/>
            <person name="Hori S."/>
            <person name="Arai W."/>
            <person name="Tsubouchi T."/>
            <person name="Morono Y."/>
            <person name="Uchiyama I."/>
            <person name="Ito T."/>
            <person name="Fujiyama A."/>
            <person name="Inagaki F."/>
            <person name="Takami H."/>
        </authorList>
    </citation>
    <scope>NUCLEOTIDE SEQUENCE</scope>
    <source>
        <strain evidence="2">Expedition CK06-06</strain>
    </source>
</reference>